<dbReference type="InterPro" id="IPR033131">
    <property type="entry name" value="Pectinesterase_Asp_AS"/>
</dbReference>
<keyword evidence="8 12" id="KW-0063">Aspartyl esterase</keyword>
<dbReference type="EMBL" id="CM007892">
    <property type="protein sequence ID" value="OTG33119.1"/>
    <property type="molecule type" value="Genomic_DNA"/>
</dbReference>
<dbReference type="EC" id="3.1.1.11" evidence="5 12"/>
<dbReference type="STRING" id="4232.A0A251VCX8"/>
<evidence type="ECO:0000256" key="9">
    <source>
        <dbReference type="ARBA" id="ARBA00023316"/>
    </source>
</evidence>
<dbReference type="AlphaFoldDB" id="A0A251VCX8"/>
<evidence type="ECO:0000256" key="7">
    <source>
        <dbReference type="ARBA" id="ARBA00022801"/>
    </source>
</evidence>
<dbReference type="Pfam" id="PF04043">
    <property type="entry name" value="PMEI"/>
    <property type="match status" value="1"/>
</dbReference>
<dbReference type="UniPathway" id="UPA00545">
    <property type="reaction ID" value="UER00823"/>
</dbReference>
<evidence type="ECO:0000313" key="15">
    <source>
        <dbReference type="Proteomes" id="UP000215914"/>
    </source>
</evidence>
<evidence type="ECO:0000256" key="2">
    <source>
        <dbReference type="ARBA" id="ARBA00005184"/>
    </source>
</evidence>
<comment type="subcellular location">
    <subcellularLocation>
        <location evidence="1 12">Secreted</location>
        <location evidence="1 12">Cell wall</location>
    </subcellularLocation>
</comment>
<comment type="similarity">
    <text evidence="3">In the N-terminal section; belongs to the PMEI family.</text>
</comment>
<evidence type="ECO:0000313" key="14">
    <source>
        <dbReference type="EMBL" id="OTG33119.1"/>
    </source>
</evidence>
<dbReference type="InterPro" id="IPR011050">
    <property type="entry name" value="Pectin_lyase_fold/virulence"/>
</dbReference>
<feature type="active site" evidence="11">
    <location>
        <position position="416"/>
    </location>
</feature>
<dbReference type="SUPFAM" id="SSF101148">
    <property type="entry name" value="Plant invertase/pectin methylesterase inhibitor"/>
    <property type="match status" value="1"/>
</dbReference>
<keyword evidence="12" id="KW-0732">Signal</keyword>
<dbReference type="GO" id="GO:0016829">
    <property type="term" value="F:lyase activity"/>
    <property type="evidence" value="ECO:0007669"/>
    <property type="project" value="UniProtKB-KW"/>
</dbReference>
<dbReference type="Gene3D" id="2.160.20.10">
    <property type="entry name" value="Single-stranded right-handed beta-helix, Pectin lyase-like"/>
    <property type="match status" value="2"/>
</dbReference>
<feature type="chain" id="PRO_5011830533" description="Pectinesterase" evidence="12">
    <location>
        <begin position="22"/>
        <end position="583"/>
    </location>
</feature>
<dbReference type="PROSITE" id="PS00503">
    <property type="entry name" value="PECTINESTERASE_2"/>
    <property type="match status" value="1"/>
</dbReference>
<comment type="pathway">
    <text evidence="2 12">Glycan metabolism; pectin degradation; 2-dehydro-3-deoxy-D-gluconate from pectin: step 1/5.</text>
</comment>
<dbReference type="InterPro" id="IPR012334">
    <property type="entry name" value="Pectin_lyas_fold"/>
</dbReference>
<dbReference type="FunCoup" id="A0A251VCX8">
    <property type="interactions" value="318"/>
</dbReference>
<keyword evidence="6 12" id="KW-0134">Cell wall</keyword>
<dbReference type="InterPro" id="IPR000070">
    <property type="entry name" value="Pectinesterase_cat"/>
</dbReference>
<evidence type="ECO:0000256" key="4">
    <source>
        <dbReference type="ARBA" id="ARBA00007786"/>
    </source>
</evidence>
<reference evidence="15" key="1">
    <citation type="journal article" date="2017" name="Nature">
        <title>The sunflower genome provides insights into oil metabolism, flowering and Asterid evolution.</title>
        <authorList>
            <person name="Badouin H."/>
            <person name="Gouzy J."/>
            <person name="Grassa C.J."/>
            <person name="Murat F."/>
            <person name="Staton S.E."/>
            <person name="Cottret L."/>
            <person name="Lelandais-Briere C."/>
            <person name="Owens G.L."/>
            <person name="Carrere S."/>
            <person name="Mayjonade B."/>
            <person name="Legrand L."/>
            <person name="Gill N."/>
            <person name="Kane N.C."/>
            <person name="Bowers J.E."/>
            <person name="Hubner S."/>
            <person name="Bellec A."/>
            <person name="Berard A."/>
            <person name="Berges H."/>
            <person name="Blanchet N."/>
            <person name="Boniface M.C."/>
            <person name="Brunel D."/>
            <person name="Catrice O."/>
            <person name="Chaidir N."/>
            <person name="Claudel C."/>
            <person name="Donnadieu C."/>
            <person name="Faraut T."/>
            <person name="Fievet G."/>
            <person name="Helmstetter N."/>
            <person name="King M."/>
            <person name="Knapp S.J."/>
            <person name="Lai Z."/>
            <person name="Le Paslier M.C."/>
            <person name="Lippi Y."/>
            <person name="Lorenzon L."/>
            <person name="Mandel J.R."/>
            <person name="Marage G."/>
            <person name="Marchand G."/>
            <person name="Marquand E."/>
            <person name="Bret-Mestries E."/>
            <person name="Morien E."/>
            <person name="Nambeesan S."/>
            <person name="Nguyen T."/>
            <person name="Pegot-Espagnet P."/>
            <person name="Pouilly N."/>
            <person name="Raftis F."/>
            <person name="Sallet E."/>
            <person name="Schiex T."/>
            <person name="Thomas J."/>
            <person name="Vandecasteele C."/>
            <person name="Vares D."/>
            <person name="Vear F."/>
            <person name="Vautrin S."/>
            <person name="Crespi M."/>
            <person name="Mangin B."/>
            <person name="Burke J.M."/>
            <person name="Salse J."/>
            <person name="Munos S."/>
            <person name="Vincourt P."/>
            <person name="Rieseberg L.H."/>
            <person name="Langlade N.B."/>
        </authorList>
    </citation>
    <scope>NUCLEOTIDE SEQUENCE [LARGE SCALE GENOMIC DNA]</scope>
    <source>
        <strain evidence="15">cv. SF193</strain>
    </source>
</reference>
<keyword evidence="9 12" id="KW-0961">Cell wall biogenesis/degradation</keyword>
<evidence type="ECO:0000256" key="1">
    <source>
        <dbReference type="ARBA" id="ARBA00004191"/>
    </source>
</evidence>
<dbReference type="InterPro" id="IPR018040">
    <property type="entry name" value="Pectinesterase_Tyr_AS"/>
</dbReference>
<dbReference type="CDD" id="cd15798">
    <property type="entry name" value="PMEI-like_3"/>
    <property type="match status" value="1"/>
</dbReference>
<evidence type="ECO:0000256" key="8">
    <source>
        <dbReference type="ARBA" id="ARBA00023085"/>
    </source>
</evidence>
<dbReference type="SMART" id="SM00856">
    <property type="entry name" value="PMEI"/>
    <property type="match status" value="1"/>
</dbReference>
<comment type="similarity">
    <text evidence="4">In the C-terminal section; belongs to the pectinesterase family.</text>
</comment>
<keyword evidence="12" id="KW-0964">Secreted</keyword>
<dbReference type="OMA" id="ISIHECT"/>
<dbReference type="Proteomes" id="UP000215914">
    <property type="component" value="Chromosome 3"/>
</dbReference>
<dbReference type="PROSITE" id="PS00800">
    <property type="entry name" value="PECTINESTERASE_1"/>
    <property type="match status" value="1"/>
</dbReference>
<dbReference type="InParanoid" id="A0A251VCX8"/>
<organism evidence="14 15">
    <name type="scientific">Helianthus annuus</name>
    <name type="common">Common sunflower</name>
    <dbReference type="NCBI Taxonomy" id="4232"/>
    <lineage>
        <taxon>Eukaryota</taxon>
        <taxon>Viridiplantae</taxon>
        <taxon>Streptophyta</taxon>
        <taxon>Embryophyta</taxon>
        <taxon>Tracheophyta</taxon>
        <taxon>Spermatophyta</taxon>
        <taxon>Magnoliopsida</taxon>
        <taxon>eudicotyledons</taxon>
        <taxon>Gunneridae</taxon>
        <taxon>Pentapetalae</taxon>
        <taxon>asterids</taxon>
        <taxon>campanulids</taxon>
        <taxon>Asterales</taxon>
        <taxon>Asteraceae</taxon>
        <taxon>Asteroideae</taxon>
        <taxon>Heliantheae alliance</taxon>
        <taxon>Heliantheae</taxon>
        <taxon>Helianthus</taxon>
    </lineage>
</organism>
<dbReference type="InterPro" id="IPR035513">
    <property type="entry name" value="Invertase/methylesterase_inhib"/>
</dbReference>
<name>A0A251VCX8_HELAN</name>
<dbReference type="FunFam" id="2.160.20.10:FF:000001">
    <property type="entry name" value="Pectinesterase"/>
    <property type="match status" value="1"/>
</dbReference>
<dbReference type="GO" id="GO:0042545">
    <property type="term" value="P:cell wall modification"/>
    <property type="evidence" value="ECO:0007669"/>
    <property type="project" value="UniProtKB-UniRule"/>
</dbReference>
<dbReference type="NCBIfam" id="TIGR01614">
    <property type="entry name" value="PME_inhib"/>
    <property type="match status" value="1"/>
</dbReference>
<comment type="catalytic activity">
    <reaction evidence="10 12">
        <text>[(1-&gt;4)-alpha-D-galacturonosyl methyl ester](n) + n H2O = [(1-&gt;4)-alpha-D-galacturonosyl](n) + n methanol + n H(+)</text>
        <dbReference type="Rhea" id="RHEA:22380"/>
        <dbReference type="Rhea" id="RHEA-COMP:14570"/>
        <dbReference type="Rhea" id="RHEA-COMP:14573"/>
        <dbReference type="ChEBI" id="CHEBI:15377"/>
        <dbReference type="ChEBI" id="CHEBI:15378"/>
        <dbReference type="ChEBI" id="CHEBI:17790"/>
        <dbReference type="ChEBI" id="CHEBI:140522"/>
        <dbReference type="ChEBI" id="CHEBI:140523"/>
        <dbReference type="EC" id="3.1.1.11"/>
    </reaction>
</comment>
<dbReference type="PANTHER" id="PTHR31707">
    <property type="entry name" value="PECTINESTERASE"/>
    <property type="match status" value="1"/>
</dbReference>
<dbReference type="SUPFAM" id="SSF51126">
    <property type="entry name" value="Pectin lyase-like"/>
    <property type="match status" value="2"/>
</dbReference>
<dbReference type="Gene3D" id="1.20.140.40">
    <property type="entry name" value="Invertase/pectin methylesterase inhibitor family protein"/>
    <property type="match status" value="1"/>
</dbReference>
<comment type="function">
    <text evidence="12">Acts in the modification of cell walls via demethylesterification of cell wall pectin.</text>
</comment>
<dbReference type="GO" id="GO:0046910">
    <property type="term" value="F:pectinesterase inhibitor activity"/>
    <property type="evidence" value="ECO:0000318"/>
    <property type="project" value="GO_Central"/>
</dbReference>
<evidence type="ECO:0000256" key="5">
    <source>
        <dbReference type="ARBA" id="ARBA00013229"/>
    </source>
</evidence>
<evidence type="ECO:0000256" key="12">
    <source>
        <dbReference type="RuleBase" id="RU000589"/>
    </source>
</evidence>
<gene>
    <name evidence="14" type="ORF">HannXRQ_Chr03g0094001</name>
</gene>
<sequence>MTTTFTFIATLVSFLLPLVAAYGYNDLEITSWCGQTPHPESCNYFLANNQYYSGPVIKQKPDFVKALLKVTLERAQHAESNTRGLGPKCRNKLEKAAWDDCIELYEHTVERLNMTVDPHKPCNQYEMQTWLSTALTNLETCRAGFQELGVDGYMLPLMNNNVSSLISNTLAMNKEGGSPPDNYQKGGFPTWVKPGDRKLLQSSNPASQANVVVAQDGSGNYKTIGEAIAAAAKRSGSGRYVIYVKAGTYKENIEIGTKLKNIMLLGDGIGKTIITGSKSVGGGATTFNSATLIVVGDGFIGRGITVRNTAGPQNHQNIMLLGDGIGKTIITGSKSVGGGSTTFNSATLIVVGDGFIGRGITVRNTAGPQNHQAVALRSGSDLSVFYQCSFEGYQDTLYVHSNRQFYRECDIYGTVDFIFGNAAVVFQNCNIYARNPPNKTNTVTAQGRTDPNQNTGISIHNSRVMAASDLKGATGSVKTYLGRPWKQYSRTVFMKTFLDGLVDPAGWMPWSGNFALDTLYYGEYMNTGPGSSTTKRVNWKGYRVITSSTEAANATEAAKFTVGNFIAGGSWLPATNVPFTSGL</sequence>
<evidence type="ECO:0000256" key="3">
    <source>
        <dbReference type="ARBA" id="ARBA00006027"/>
    </source>
</evidence>
<dbReference type="GO" id="GO:0030599">
    <property type="term" value="F:pectinesterase activity"/>
    <property type="evidence" value="ECO:0000318"/>
    <property type="project" value="GO_Central"/>
</dbReference>
<protein>
    <recommendedName>
        <fullName evidence="5 12">Pectinesterase</fullName>
        <ecNumber evidence="5 12">3.1.1.11</ecNumber>
    </recommendedName>
</protein>
<dbReference type="InterPro" id="IPR006501">
    <property type="entry name" value="Pectinesterase_inhib_dom"/>
</dbReference>
<proteinExistence type="inferred from homology"/>
<evidence type="ECO:0000256" key="6">
    <source>
        <dbReference type="ARBA" id="ARBA00022512"/>
    </source>
</evidence>
<keyword evidence="15" id="KW-1185">Reference proteome</keyword>
<accession>A0A251VCX8</accession>
<keyword evidence="14" id="KW-0456">Lyase</keyword>
<evidence type="ECO:0000256" key="11">
    <source>
        <dbReference type="PROSITE-ProRule" id="PRU10040"/>
    </source>
</evidence>
<feature type="signal peptide" evidence="12">
    <location>
        <begin position="1"/>
        <end position="21"/>
    </location>
</feature>
<evidence type="ECO:0000256" key="10">
    <source>
        <dbReference type="ARBA" id="ARBA00047928"/>
    </source>
</evidence>
<dbReference type="GO" id="GO:0045490">
    <property type="term" value="P:pectin catabolic process"/>
    <property type="evidence" value="ECO:0007669"/>
    <property type="project" value="UniProtKB-UniRule"/>
</dbReference>
<keyword evidence="7 12" id="KW-0378">Hydrolase</keyword>
<evidence type="ECO:0000259" key="13">
    <source>
        <dbReference type="SMART" id="SM00856"/>
    </source>
</evidence>
<feature type="domain" description="Pectinesterase inhibitor" evidence="13">
    <location>
        <begin position="24"/>
        <end position="172"/>
    </location>
</feature>
<dbReference type="Pfam" id="PF01095">
    <property type="entry name" value="Pectinesterase"/>
    <property type="match status" value="1"/>
</dbReference>